<sequence length="748" mass="84005">MRSTPTQAPITRSPECLDPLSNISNEALNLDYDPMAWTFDTDQMQFPSNARQFGLGVSGINWLSPHFADGIDLDTLFAGMASSVSVQGLPDETIHRPGIMENRSSAGALLQGLSESDKGTGSSEYYVAGDGGRAPFKGRSHRRGSVLSSVPSHESGNEGSVPSPLLHNDVVSSLCPFSAYENLCQAIAAETCKQGDDRSDLRIPTHEQMQIHVGRYFQSFHPIFPFLRRASFANDSSEEWLLLLAVSMIGSKLTNRPNHHEEEDSIFQLLGKALQRQWYGSLPECHSGDRQELFVPGEPTRCFRNPPNLRVLQAGVLNVICMLHSGEKDLIERALDDRYRLVEACNSLCLLSEDNENIALNVGMHCSEEAIKKWIVRETRIRTGMIIWLLDSIFVYTLQEKPLMRLEDAKTILPSHEESYEDVDILRTGKRLPCNMTMPAALETIYIEKTLPTDLGEFSHVLLINAIYRHTKEILEREQNRLNTWTPTALKQHNPDNRPSQMSYPPTTPTAAQWRNSACDCLDVLHWVANSKVARSAGFEHHTILHLHLARITILTPIKSIQSYATHTKSLHDPPETRDNQALYTARFELLHWVIRDQCKARLSIIHCSALYWHVRRYSCDSISEPYAIYIATLVLWAYSSCLNLPEVVATTIASSGQDVEPSFLHLDRPIDDELVQAFVREGNKMAAYISKIGDIRNHSAPAKILKEGIALLAGSSQPSPEGMEQSDEICYTWGIERSYVGFLRQLS</sequence>
<accession>A0A177CF38</accession>
<dbReference type="GO" id="GO:0006351">
    <property type="term" value="P:DNA-templated transcription"/>
    <property type="evidence" value="ECO:0007669"/>
    <property type="project" value="InterPro"/>
</dbReference>
<gene>
    <name evidence="9" type="ORF">CC84DRAFT_1119501</name>
</gene>
<dbReference type="GO" id="GO:0000981">
    <property type="term" value="F:DNA-binding transcription factor activity, RNA polymerase II-specific"/>
    <property type="evidence" value="ECO:0007669"/>
    <property type="project" value="InterPro"/>
</dbReference>
<feature type="region of interest" description="Disordered" evidence="7">
    <location>
        <begin position="486"/>
        <end position="509"/>
    </location>
</feature>
<evidence type="ECO:0000256" key="5">
    <source>
        <dbReference type="ARBA" id="ARBA00022833"/>
    </source>
</evidence>
<dbReference type="STRING" id="1460663.A0A177CF38"/>
<dbReference type="Pfam" id="PF04082">
    <property type="entry name" value="Fungal_trans"/>
    <property type="match status" value="1"/>
</dbReference>
<dbReference type="GO" id="GO:0005634">
    <property type="term" value="C:nucleus"/>
    <property type="evidence" value="ECO:0007669"/>
    <property type="project" value="UniProtKB-SubCell"/>
</dbReference>
<dbReference type="InterPro" id="IPR051059">
    <property type="entry name" value="VerF-like"/>
</dbReference>
<dbReference type="GO" id="GO:0000785">
    <property type="term" value="C:chromatin"/>
    <property type="evidence" value="ECO:0007669"/>
    <property type="project" value="TreeGrafter"/>
</dbReference>
<evidence type="ECO:0000313" key="9">
    <source>
        <dbReference type="EMBL" id="OAG05946.1"/>
    </source>
</evidence>
<keyword evidence="5" id="KW-0862">Zinc</keyword>
<dbReference type="OrthoDB" id="654211at2759"/>
<evidence type="ECO:0000256" key="2">
    <source>
        <dbReference type="ARBA" id="ARBA00022723"/>
    </source>
</evidence>
<dbReference type="InterPro" id="IPR007219">
    <property type="entry name" value="XnlR_reg_dom"/>
</dbReference>
<evidence type="ECO:0000313" key="10">
    <source>
        <dbReference type="Proteomes" id="UP000077069"/>
    </source>
</evidence>
<dbReference type="InParanoid" id="A0A177CF38"/>
<name>A0A177CF38_9PLEO</name>
<evidence type="ECO:0000256" key="3">
    <source>
        <dbReference type="ARBA" id="ARBA00022737"/>
    </source>
</evidence>
<feature type="compositionally biased region" description="Polar residues" evidence="7">
    <location>
        <begin position="146"/>
        <end position="160"/>
    </location>
</feature>
<dbReference type="CDD" id="cd12148">
    <property type="entry name" value="fungal_TF_MHR"/>
    <property type="match status" value="1"/>
</dbReference>
<dbReference type="GeneID" id="28759039"/>
<feature type="non-terminal residue" evidence="9">
    <location>
        <position position="748"/>
    </location>
</feature>
<organism evidence="9 10">
    <name type="scientific">Paraphaeosphaeria sporulosa</name>
    <dbReference type="NCBI Taxonomy" id="1460663"/>
    <lineage>
        <taxon>Eukaryota</taxon>
        <taxon>Fungi</taxon>
        <taxon>Dikarya</taxon>
        <taxon>Ascomycota</taxon>
        <taxon>Pezizomycotina</taxon>
        <taxon>Dothideomycetes</taxon>
        <taxon>Pleosporomycetidae</taxon>
        <taxon>Pleosporales</taxon>
        <taxon>Massarineae</taxon>
        <taxon>Didymosphaeriaceae</taxon>
        <taxon>Paraphaeosphaeria</taxon>
    </lineage>
</organism>
<evidence type="ECO:0000256" key="4">
    <source>
        <dbReference type="ARBA" id="ARBA00022771"/>
    </source>
</evidence>
<feature type="region of interest" description="Disordered" evidence="7">
    <location>
        <begin position="133"/>
        <end position="163"/>
    </location>
</feature>
<dbReference type="GO" id="GO:0000978">
    <property type="term" value="F:RNA polymerase II cis-regulatory region sequence-specific DNA binding"/>
    <property type="evidence" value="ECO:0007669"/>
    <property type="project" value="InterPro"/>
</dbReference>
<keyword evidence="2" id="KW-0479">Metal-binding</keyword>
<dbReference type="RefSeq" id="XP_018036311.1">
    <property type="nucleotide sequence ID" value="XM_018175553.1"/>
</dbReference>
<dbReference type="Proteomes" id="UP000077069">
    <property type="component" value="Unassembled WGS sequence"/>
</dbReference>
<comment type="subcellular location">
    <subcellularLocation>
        <location evidence="1">Nucleus</location>
    </subcellularLocation>
</comment>
<dbReference type="EMBL" id="KV441552">
    <property type="protein sequence ID" value="OAG05946.1"/>
    <property type="molecule type" value="Genomic_DNA"/>
</dbReference>
<keyword evidence="10" id="KW-1185">Reference proteome</keyword>
<dbReference type="AlphaFoldDB" id="A0A177CF38"/>
<reference evidence="9 10" key="1">
    <citation type="submission" date="2016-05" db="EMBL/GenBank/DDBJ databases">
        <title>Comparative analysis of secretome profiles of manganese(II)-oxidizing ascomycete fungi.</title>
        <authorList>
            <consortium name="DOE Joint Genome Institute"/>
            <person name="Zeiner C.A."/>
            <person name="Purvine S.O."/>
            <person name="Zink E.M."/>
            <person name="Wu S."/>
            <person name="Pasa-Tolic L."/>
            <person name="Chaput D.L."/>
            <person name="Haridas S."/>
            <person name="Grigoriev I.V."/>
            <person name="Santelli C.M."/>
            <person name="Hansel C.M."/>
        </authorList>
    </citation>
    <scope>NUCLEOTIDE SEQUENCE [LARGE SCALE GENOMIC DNA]</scope>
    <source>
        <strain evidence="9 10">AP3s5-JAC2a</strain>
    </source>
</reference>
<dbReference type="PANTHER" id="PTHR40626:SF13">
    <property type="entry name" value="RESPIRATION FACTOR 2-RELATED"/>
    <property type="match status" value="1"/>
</dbReference>
<dbReference type="PANTHER" id="PTHR40626">
    <property type="entry name" value="MIP31509P"/>
    <property type="match status" value="1"/>
</dbReference>
<evidence type="ECO:0000256" key="1">
    <source>
        <dbReference type="ARBA" id="ARBA00004123"/>
    </source>
</evidence>
<evidence type="ECO:0000256" key="6">
    <source>
        <dbReference type="ARBA" id="ARBA00023242"/>
    </source>
</evidence>
<evidence type="ECO:0000256" key="7">
    <source>
        <dbReference type="SAM" id="MobiDB-lite"/>
    </source>
</evidence>
<dbReference type="GO" id="GO:0008270">
    <property type="term" value="F:zinc ion binding"/>
    <property type="evidence" value="ECO:0007669"/>
    <property type="project" value="UniProtKB-KW"/>
</dbReference>
<feature type="domain" description="Xylanolytic transcriptional activator regulatory" evidence="8">
    <location>
        <begin position="214"/>
        <end position="430"/>
    </location>
</feature>
<proteinExistence type="predicted"/>
<keyword evidence="6" id="KW-0539">Nucleus</keyword>
<keyword evidence="3" id="KW-0677">Repeat</keyword>
<keyword evidence="4" id="KW-0863">Zinc-finger</keyword>
<evidence type="ECO:0000259" key="8">
    <source>
        <dbReference type="Pfam" id="PF04082"/>
    </source>
</evidence>
<protein>
    <recommendedName>
        <fullName evidence="8">Xylanolytic transcriptional activator regulatory domain-containing protein</fullName>
    </recommendedName>
</protein>